<dbReference type="EMBL" id="CAXKWB010069117">
    <property type="protein sequence ID" value="CAL4192844.1"/>
    <property type="molecule type" value="Genomic_DNA"/>
</dbReference>
<feature type="domain" description="Reverse transcriptase" evidence="1">
    <location>
        <begin position="40"/>
        <end position="214"/>
    </location>
</feature>
<dbReference type="AlphaFoldDB" id="A0AAV2SHK2"/>
<dbReference type="PROSITE" id="PS50878">
    <property type="entry name" value="RT_POL"/>
    <property type="match status" value="1"/>
</dbReference>
<dbReference type="Proteomes" id="UP001497623">
    <property type="component" value="Unassembled WGS sequence"/>
</dbReference>
<feature type="non-terminal residue" evidence="2">
    <location>
        <position position="1"/>
    </location>
</feature>
<gene>
    <name evidence="2" type="ORF">MNOR_LOCUS36773</name>
</gene>
<evidence type="ECO:0000313" key="2">
    <source>
        <dbReference type="EMBL" id="CAL4192844.1"/>
    </source>
</evidence>
<organism evidence="2 3">
    <name type="scientific">Meganyctiphanes norvegica</name>
    <name type="common">Northern krill</name>
    <name type="synonym">Thysanopoda norvegica</name>
    <dbReference type="NCBI Taxonomy" id="48144"/>
    <lineage>
        <taxon>Eukaryota</taxon>
        <taxon>Metazoa</taxon>
        <taxon>Ecdysozoa</taxon>
        <taxon>Arthropoda</taxon>
        <taxon>Crustacea</taxon>
        <taxon>Multicrustacea</taxon>
        <taxon>Malacostraca</taxon>
        <taxon>Eumalacostraca</taxon>
        <taxon>Eucarida</taxon>
        <taxon>Euphausiacea</taxon>
        <taxon>Euphausiidae</taxon>
        <taxon>Meganyctiphanes</taxon>
    </lineage>
</organism>
<dbReference type="Pfam" id="PF00078">
    <property type="entry name" value="RVT_1"/>
    <property type="match status" value="1"/>
</dbReference>
<comment type="caution">
    <text evidence="2">The sequence shown here is derived from an EMBL/GenBank/DDBJ whole genome shotgun (WGS) entry which is preliminary data.</text>
</comment>
<keyword evidence="3" id="KW-1185">Reference proteome</keyword>
<evidence type="ECO:0000259" key="1">
    <source>
        <dbReference type="PROSITE" id="PS50878"/>
    </source>
</evidence>
<reference evidence="2 3" key="1">
    <citation type="submission" date="2024-05" db="EMBL/GenBank/DDBJ databases">
        <authorList>
            <person name="Wallberg A."/>
        </authorList>
    </citation>
    <scope>NUCLEOTIDE SEQUENCE [LARGE SCALE GENOMIC DNA]</scope>
</reference>
<proteinExistence type="predicted"/>
<dbReference type="PANTHER" id="PTHR19446">
    <property type="entry name" value="REVERSE TRANSCRIPTASES"/>
    <property type="match status" value="1"/>
</dbReference>
<dbReference type="CDD" id="cd01650">
    <property type="entry name" value="RT_nLTR_like"/>
    <property type="match status" value="1"/>
</dbReference>
<protein>
    <recommendedName>
        <fullName evidence="1">Reverse transcriptase domain-containing protein</fullName>
    </recommendedName>
</protein>
<accession>A0AAV2SHK2</accession>
<dbReference type="InterPro" id="IPR000477">
    <property type="entry name" value="RT_dom"/>
</dbReference>
<name>A0AAV2SHK2_MEGNR</name>
<sequence length="214" mass="24483">KKHISSLKKNKSPGIDHILNEFIKHCPETLMYVIVLIFNIVLETGLIPSDWTIGIIKALYKNKGNINDVNNYRGITLLSCIGKLFTSVINTRLYTYLTHMNILGSEQAGFRPNHSTLDHIFALQILTNFYIQDKKQLFCAFVDYSKAFDFVNRTYLWQKLLFANINGKILNVIKNMYKNAKSQVSVNNTLSESFPCQIGVRQGENLSPLLLLYS</sequence>
<evidence type="ECO:0000313" key="3">
    <source>
        <dbReference type="Proteomes" id="UP001497623"/>
    </source>
</evidence>